<protein>
    <submittedName>
        <fullName evidence="2">Alpha/beta hydrolase</fullName>
    </submittedName>
</protein>
<dbReference type="Proteomes" id="UP000323876">
    <property type="component" value="Unassembled WGS sequence"/>
</dbReference>
<evidence type="ECO:0000259" key="1">
    <source>
        <dbReference type="Pfam" id="PF12697"/>
    </source>
</evidence>
<dbReference type="InterPro" id="IPR029058">
    <property type="entry name" value="AB_hydrolase_fold"/>
</dbReference>
<evidence type="ECO:0000313" key="2">
    <source>
        <dbReference type="EMBL" id="KAA8887438.1"/>
    </source>
</evidence>
<dbReference type="EMBL" id="VXLC01000006">
    <property type="protein sequence ID" value="KAA8887438.1"/>
    <property type="molecule type" value="Genomic_DNA"/>
</dbReference>
<dbReference type="SUPFAM" id="SSF53474">
    <property type="entry name" value="alpha/beta-Hydrolases"/>
    <property type="match status" value="1"/>
</dbReference>
<dbReference type="PANTHER" id="PTHR43194">
    <property type="entry name" value="HYDROLASE ALPHA/BETA FOLD FAMILY"/>
    <property type="match status" value="1"/>
</dbReference>
<keyword evidence="3" id="KW-1185">Reference proteome</keyword>
<dbReference type="Gene3D" id="3.40.50.1820">
    <property type="entry name" value="alpha/beta hydrolase"/>
    <property type="match status" value="1"/>
</dbReference>
<dbReference type="Pfam" id="PF12697">
    <property type="entry name" value="Abhydrolase_6"/>
    <property type="match status" value="1"/>
</dbReference>
<dbReference type="OrthoDB" id="3810256at2"/>
<evidence type="ECO:0000313" key="3">
    <source>
        <dbReference type="Proteomes" id="UP000323876"/>
    </source>
</evidence>
<sequence>MSNPTARPVVFIHGLWMHSSSWGAWLDAFDRAGYQTFAPGWPGDAETADATRKNADALNNRGIAEVTEHYAKFIADLPTPPVVVGHSFGGLIAQKLLGAGITAGCVAIAPAQFRGVLTLPLAQIQSVLPILSKPWLRGKTWSHTPASYHRTFASGIPREESDKLLATYGIPAPVLPLFQGGLANFTPNSEASVDTKRERGPLLMLAGGRDRLVPEATVRSEYKIQRKNAGVTELVVFPDRGHSMPADHGWREIADTALDFLQKQNLPAQPTA</sequence>
<accession>A0A5N0EDE6</accession>
<reference evidence="2 3" key="1">
    <citation type="submission" date="2019-09" db="EMBL/GenBank/DDBJ databases">
        <authorList>
            <person name="Wang X."/>
        </authorList>
    </citation>
    <scope>NUCLEOTIDE SEQUENCE [LARGE SCALE GENOMIC DNA]</scope>
    <source>
        <strain evidence="2 3">CICC 11023</strain>
    </source>
</reference>
<dbReference type="AlphaFoldDB" id="A0A5N0EDE6"/>
<dbReference type="InterPro" id="IPR050228">
    <property type="entry name" value="Carboxylesterase_BioH"/>
</dbReference>
<comment type="caution">
    <text evidence="2">The sequence shown here is derived from an EMBL/GenBank/DDBJ whole genome shotgun (WGS) entry which is preliminary data.</text>
</comment>
<organism evidence="2 3">
    <name type="scientific">Nocardia colli</name>
    <dbReference type="NCBI Taxonomy" id="2545717"/>
    <lineage>
        <taxon>Bacteria</taxon>
        <taxon>Bacillati</taxon>
        <taxon>Actinomycetota</taxon>
        <taxon>Actinomycetes</taxon>
        <taxon>Mycobacteriales</taxon>
        <taxon>Nocardiaceae</taxon>
        <taxon>Nocardia</taxon>
    </lineage>
</organism>
<feature type="domain" description="AB hydrolase-1" evidence="1">
    <location>
        <begin position="9"/>
        <end position="255"/>
    </location>
</feature>
<keyword evidence="2" id="KW-0378">Hydrolase</keyword>
<dbReference type="PANTHER" id="PTHR43194:SF5">
    <property type="entry name" value="PIMELOYL-[ACYL-CARRIER PROTEIN] METHYL ESTER ESTERASE"/>
    <property type="match status" value="1"/>
</dbReference>
<dbReference type="InterPro" id="IPR000073">
    <property type="entry name" value="AB_hydrolase_1"/>
</dbReference>
<dbReference type="GO" id="GO:0016787">
    <property type="term" value="F:hydrolase activity"/>
    <property type="evidence" value="ECO:0007669"/>
    <property type="project" value="UniProtKB-KW"/>
</dbReference>
<dbReference type="RefSeq" id="WP_150403014.1">
    <property type="nucleotide sequence ID" value="NZ_VXLC01000006.1"/>
</dbReference>
<proteinExistence type="predicted"/>
<gene>
    <name evidence="2" type="ORF">F3087_17220</name>
</gene>
<name>A0A5N0EDE6_9NOCA</name>